<name>A0ABT7C4I8_9MICO</name>
<evidence type="ECO:0000313" key="4">
    <source>
        <dbReference type="Proteomes" id="UP001170379"/>
    </source>
</evidence>
<feature type="transmembrane region" description="Helical" evidence="1">
    <location>
        <begin position="25"/>
        <end position="50"/>
    </location>
</feature>
<sequence>MGGTVDQGVDDGSGREPRRRGASRTILWVAFGLCVAGVLAIVFLPIGWMLNRLIVWLYYAGKSLGMPGVVTLGWYEFGLNVLLFAVPVALASLLWRRVPWWVWPLLALVVSGGIEVVQLVFLPREFSLRDVVANTLGAVLGAAVVALARARGRRKVREP</sequence>
<organism evidence="3 4">
    <name type="scientific">Gulosibacter molinativorax</name>
    <dbReference type="NCBI Taxonomy" id="256821"/>
    <lineage>
        <taxon>Bacteria</taxon>
        <taxon>Bacillati</taxon>
        <taxon>Actinomycetota</taxon>
        <taxon>Actinomycetes</taxon>
        <taxon>Micrococcales</taxon>
        <taxon>Microbacteriaceae</taxon>
        <taxon>Gulosibacter</taxon>
    </lineage>
</organism>
<dbReference type="RefSeq" id="WP_051266113.1">
    <property type="nucleotide sequence ID" value="NZ_CP028426.1"/>
</dbReference>
<keyword evidence="1" id="KW-0472">Membrane</keyword>
<feature type="transmembrane region" description="Helical" evidence="1">
    <location>
        <begin position="101"/>
        <end position="121"/>
    </location>
</feature>
<proteinExistence type="predicted"/>
<comment type="caution">
    <text evidence="3">The sequence shown here is derived from an EMBL/GenBank/DDBJ whole genome shotgun (WGS) entry which is preliminary data.</text>
</comment>
<feature type="transmembrane region" description="Helical" evidence="1">
    <location>
        <begin position="72"/>
        <end position="94"/>
    </location>
</feature>
<evidence type="ECO:0000313" key="3">
    <source>
        <dbReference type="EMBL" id="MDJ1370121.1"/>
    </source>
</evidence>
<dbReference type="Pfam" id="PF04892">
    <property type="entry name" value="VanZ"/>
    <property type="match status" value="1"/>
</dbReference>
<evidence type="ECO:0000256" key="1">
    <source>
        <dbReference type="SAM" id="Phobius"/>
    </source>
</evidence>
<gene>
    <name evidence="3" type="ORF">C7K25_01830</name>
</gene>
<keyword evidence="4" id="KW-1185">Reference proteome</keyword>
<keyword evidence="1" id="KW-1133">Transmembrane helix</keyword>
<protein>
    <submittedName>
        <fullName evidence="3">VanZ family protein</fullName>
    </submittedName>
</protein>
<dbReference type="Proteomes" id="UP001170379">
    <property type="component" value="Unassembled WGS sequence"/>
</dbReference>
<reference evidence="3" key="1">
    <citation type="submission" date="2018-03" db="EMBL/GenBank/DDBJ databases">
        <authorList>
            <person name="Nunes O.C."/>
            <person name="Lopes A.R."/>
            <person name="Froufe H."/>
            <person name="Munoz-Merida A."/>
            <person name="Barroso C."/>
            <person name="Egas C."/>
        </authorList>
    </citation>
    <scope>NUCLEOTIDE SEQUENCE</scope>
    <source>
        <strain evidence="3">ON4</strain>
    </source>
</reference>
<accession>A0ABT7C4I8</accession>
<dbReference type="InterPro" id="IPR006976">
    <property type="entry name" value="VanZ-like"/>
</dbReference>
<feature type="transmembrane region" description="Helical" evidence="1">
    <location>
        <begin position="133"/>
        <end position="150"/>
    </location>
</feature>
<reference evidence="3" key="2">
    <citation type="journal article" date="2022" name="Sci. Rep.">
        <title>In silico prediction of the enzymes involved in the degradation of the herbicide molinate by Gulosibacter molinativorax ON4T.</title>
        <authorList>
            <person name="Lopes A.R."/>
            <person name="Bunin E."/>
            <person name="Viana A.T."/>
            <person name="Froufe H."/>
            <person name="Munoz-Merida A."/>
            <person name="Pinho D."/>
            <person name="Figueiredo J."/>
            <person name="Barroso C."/>
            <person name="Vaz-Moreira I."/>
            <person name="Bellanger X."/>
            <person name="Egas C."/>
            <person name="Nunes O.C."/>
        </authorList>
    </citation>
    <scope>NUCLEOTIDE SEQUENCE</scope>
    <source>
        <strain evidence="3">ON4</strain>
    </source>
</reference>
<dbReference type="EMBL" id="PXVD01000002">
    <property type="protein sequence ID" value="MDJ1370121.1"/>
    <property type="molecule type" value="Genomic_DNA"/>
</dbReference>
<keyword evidence="1" id="KW-0812">Transmembrane</keyword>
<evidence type="ECO:0000259" key="2">
    <source>
        <dbReference type="Pfam" id="PF04892"/>
    </source>
</evidence>
<feature type="domain" description="VanZ-like" evidence="2">
    <location>
        <begin position="75"/>
        <end position="147"/>
    </location>
</feature>